<keyword evidence="4" id="KW-1185">Reference proteome</keyword>
<reference evidence="3 4" key="1">
    <citation type="submission" date="2021-11" db="EMBL/GenBank/DDBJ databases">
        <title>Black yeast isolated from Biological Soil Crust.</title>
        <authorList>
            <person name="Kurbessoian T."/>
        </authorList>
    </citation>
    <scope>NUCLEOTIDE SEQUENCE [LARGE SCALE GENOMIC DNA]</scope>
    <source>
        <strain evidence="3 4">CCFEE 5522</strain>
    </source>
</reference>
<sequence length="259" mass="29503">MSSLRLLAPRASLSLSSKQLQHRLRLLTPSIRYASTFPPPKPRLLEKPERFNPPSHPSRIRSKPKYYGPDLSAHERRAQKTRQYPHMMPPEGSFMHWFLTNRTLHLYITLGILVSLTIGVFLQDFLTTTPYRDILPPNSMIFAHPLTFFGRWIEVYQMHISYTSAQTAERRKQKVDDVQKRSEYRKAHGINQGDSVLGGWTAKEETESMGPALREGRALVGSADMDASPVAAGAADANGTFVDFEGKQQPMRKKWLGIW</sequence>
<gene>
    <name evidence="3" type="ORF">LTR36_001124</name>
</gene>
<protein>
    <submittedName>
        <fullName evidence="3">Uncharacterized protein</fullName>
    </submittedName>
</protein>
<keyword evidence="2" id="KW-1133">Transmembrane helix</keyword>
<keyword evidence="2" id="KW-0812">Transmembrane</keyword>
<comment type="caution">
    <text evidence="3">The sequence shown here is derived from an EMBL/GenBank/DDBJ whole genome shotgun (WGS) entry which is preliminary data.</text>
</comment>
<dbReference type="Proteomes" id="UP001324427">
    <property type="component" value="Unassembled WGS sequence"/>
</dbReference>
<feature type="transmembrane region" description="Helical" evidence="2">
    <location>
        <begin position="104"/>
        <end position="122"/>
    </location>
</feature>
<dbReference type="AlphaFoldDB" id="A0AAV9JSH1"/>
<accession>A0AAV9JSH1</accession>
<proteinExistence type="predicted"/>
<evidence type="ECO:0000256" key="2">
    <source>
        <dbReference type="SAM" id="Phobius"/>
    </source>
</evidence>
<evidence type="ECO:0000313" key="4">
    <source>
        <dbReference type="Proteomes" id="UP001324427"/>
    </source>
</evidence>
<dbReference type="EMBL" id="JAVFHQ010000011">
    <property type="protein sequence ID" value="KAK4547468.1"/>
    <property type="molecule type" value="Genomic_DNA"/>
</dbReference>
<organism evidence="3 4">
    <name type="scientific">Oleoguttula mirabilis</name>
    <dbReference type="NCBI Taxonomy" id="1507867"/>
    <lineage>
        <taxon>Eukaryota</taxon>
        <taxon>Fungi</taxon>
        <taxon>Dikarya</taxon>
        <taxon>Ascomycota</taxon>
        <taxon>Pezizomycotina</taxon>
        <taxon>Dothideomycetes</taxon>
        <taxon>Dothideomycetidae</taxon>
        <taxon>Mycosphaerellales</taxon>
        <taxon>Teratosphaeriaceae</taxon>
        <taxon>Oleoguttula</taxon>
    </lineage>
</organism>
<keyword evidence="2" id="KW-0472">Membrane</keyword>
<feature type="region of interest" description="Disordered" evidence="1">
    <location>
        <begin position="37"/>
        <end position="77"/>
    </location>
</feature>
<evidence type="ECO:0000256" key="1">
    <source>
        <dbReference type="SAM" id="MobiDB-lite"/>
    </source>
</evidence>
<evidence type="ECO:0000313" key="3">
    <source>
        <dbReference type="EMBL" id="KAK4547468.1"/>
    </source>
</evidence>
<name>A0AAV9JSH1_9PEZI</name>